<evidence type="ECO:0000313" key="3">
    <source>
        <dbReference type="Proteomes" id="UP000050437"/>
    </source>
</evidence>
<proteinExistence type="predicted"/>
<organism evidence="2 3">
    <name type="scientific">Pseudomonas putida</name>
    <name type="common">Arthrobacter siderocapsulatus</name>
    <dbReference type="NCBI Taxonomy" id="303"/>
    <lineage>
        <taxon>Bacteria</taxon>
        <taxon>Pseudomonadati</taxon>
        <taxon>Pseudomonadota</taxon>
        <taxon>Gammaproteobacteria</taxon>
        <taxon>Pseudomonadales</taxon>
        <taxon>Pseudomonadaceae</taxon>
        <taxon>Pseudomonas</taxon>
    </lineage>
</organism>
<dbReference type="PROSITE" id="PS51257">
    <property type="entry name" value="PROKAR_LIPOPROTEIN"/>
    <property type="match status" value="1"/>
</dbReference>
<protein>
    <recommendedName>
        <fullName evidence="4">Lipoprotein</fullName>
    </recommendedName>
</protein>
<gene>
    <name evidence="2" type="ORF">HB13667_29090</name>
</gene>
<evidence type="ECO:0008006" key="4">
    <source>
        <dbReference type="Google" id="ProtNLM"/>
    </source>
</evidence>
<keyword evidence="1" id="KW-0732">Signal</keyword>
<feature type="signal peptide" evidence="1">
    <location>
        <begin position="1"/>
        <end position="19"/>
    </location>
</feature>
<sequence length="110" mass="11913">MRILIGAVGLALLAGCVSPADLEEKGPVLDSLTQKSARDYSKCLTPKWQDLNARVASTETESGYRIRLDIDMVGTPVMALVEEAAGGAKVRVYIRNSTWSNWVSVARSCI</sequence>
<dbReference type="RefSeq" id="WP_054573884.1">
    <property type="nucleotide sequence ID" value="NZ_LKKS01000149.1"/>
</dbReference>
<evidence type="ECO:0000313" key="2">
    <source>
        <dbReference type="EMBL" id="KPM57832.1"/>
    </source>
</evidence>
<dbReference type="Proteomes" id="UP000050437">
    <property type="component" value="Unassembled WGS sequence"/>
</dbReference>
<name>A0A0P7CN54_PSEPU</name>
<feature type="chain" id="PRO_5006137036" description="Lipoprotein" evidence="1">
    <location>
        <begin position="20"/>
        <end position="110"/>
    </location>
</feature>
<dbReference type="EMBL" id="LKKS01000149">
    <property type="protein sequence ID" value="KPM57832.1"/>
    <property type="molecule type" value="Genomic_DNA"/>
</dbReference>
<dbReference type="AlphaFoldDB" id="A0A0P7CN54"/>
<accession>A0A0P7CN54</accession>
<evidence type="ECO:0000256" key="1">
    <source>
        <dbReference type="SAM" id="SignalP"/>
    </source>
</evidence>
<comment type="caution">
    <text evidence="2">The sequence shown here is derived from an EMBL/GenBank/DDBJ whole genome shotgun (WGS) entry which is preliminary data.</text>
</comment>
<reference evidence="2 3" key="1">
    <citation type="submission" date="2015-10" db="EMBL/GenBank/DDBJ databases">
        <title>Pseudomonas putida clinical strains.</title>
        <authorList>
            <person name="Molina L."/>
            <person name="Udaondo Z."/>
        </authorList>
    </citation>
    <scope>NUCLEOTIDE SEQUENCE [LARGE SCALE GENOMIC DNA]</scope>
    <source>
        <strain evidence="2 3">HB13667</strain>
    </source>
</reference>